<dbReference type="GO" id="GO:0005506">
    <property type="term" value="F:iron ion binding"/>
    <property type="evidence" value="ECO:0007669"/>
    <property type="project" value="InterPro"/>
</dbReference>
<dbReference type="EC" id="1.14.14.80" evidence="24"/>
<dbReference type="InterPro" id="IPR002401">
    <property type="entry name" value="Cyt_P450_E_grp-I"/>
</dbReference>
<dbReference type="GO" id="GO:0006805">
    <property type="term" value="P:xenobiotic metabolic process"/>
    <property type="evidence" value="ECO:0007669"/>
    <property type="project" value="TreeGrafter"/>
</dbReference>
<proteinExistence type="inferred from homology"/>
<evidence type="ECO:0000256" key="17">
    <source>
        <dbReference type="ARBA" id="ARBA00023128"/>
    </source>
</evidence>
<dbReference type="STRING" id="188477.A0A3S1BNW3"/>
<evidence type="ECO:0000256" key="15">
    <source>
        <dbReference type="ARBA" id="ARBA00023033"/>
    </source>
</evidence>
<comment type="function">
    <text evidence="23">A cytochrome P450 monooxygenase involved in the metabolism of arachidonic acid and its conjugates. Mechanistically, uses molecular oxygen inserting one oxygen atom into a substrate, and reducing the second into a water molecule, with two electrons provided by NADPH via cytochrome P450 reductase (CPR; NADPH-ferrihemoprotein reductase). Acts as an omega and omega-1 hydroxylase for arachidonic acid and possibly for other long chain fatty acids. May modulate the arachidonic acid signaling pathway and play a role in other fatty acid signaling processes. May down-regulate the biological activities of N-arachidonoyl-serotonin, an endocannabinoid that has anti-nociceptive effects through inhibition of fatty acid amide hydrolase FAAH, TRPV1 receptor and T-type calcium channels. Catalyzes C-2 oxidation of the indole ring of N-arachidonoyl-serotonin forming a less active product 2-oxo-N-arachidonoyl-serotonin.</text>
</comment>
<evidence type="ECO:0000256" key="18">
    <source>
        <dbReference type="ARBA" id="ARBA00023136"/>
    </source>
</evidence>
<name>A0A3S1BNW3_ELYCH</name>
<sequence length="630" mass="71932">MQLSGKKRPSGRQKDYIDATGQRRLQYLERLTRDIPAETVTGMSLLITLFTENLTSVLLFLVSVLLLRMFQRKGNLPPGPKPWPIIGNLPLLMQADKIQVFKELQHEYGDLVNLKVGTRSILLVSGSKMLQKVFVANGKDFDKRPQVFSVTKVGQAKGVVSSSEEVWREHRSFLLNNMKDLGIGKTKFEANVIDELEPFLEFLHASGGKDFDSSYCIQTAVCNIICSISFGERFDYNDREFKEVLHIFDENMRLNGSTALVNYFPFLENLPGDPFKCKMSLANVAKVQKILSNWIAKHKESFDPMKPRDMIDHYLLEMNGKLEKQEETTMDNSQLLKLVGDMFVGGTETTSTTIRWMLIFLVRHPEVKKKVFEEIERIRGDRSRLSVTDRERMPYTEAVILESQRLGDIAPFSVAHSNFKPVDLEGYTVPAHSVVIPNLHSAMFDPAVWEKPDEFIPERFLNSEGQVVMNKDFMPFSIDSQLLKLVGDMFVGGTETTSTTIRWMLIFLVRHPEVKKKVFEEIEQIRGDRSRLSVTDRERMPYTEAVILESQRLGDIAPFSVAHSNFKPVDLEGYTVPAHSVVIPNLHSAMFDPDVWEKADEFIPKRFLNSEGQVAMNKDFMPFSIGKLLT</sequence>
<evidence type="ECO:0000256" key="1">
    <source>
        <dbReference type="ARBA" id="ARBA00001971"/>
    </source>
</evidence>
<dbReference type="InterPro" id="IPR001128">
    <property type="entry name" value="Cyt_P450"/>
</dbReference>
<evidence type="ECO:0000256" key="9">
    <source>
        <dbReference type="ARBA" id="ARBA00022792"/>
    </source>
</evidence>
<evidence type="ECO:0000256" key="25">
    <source>
        <dbReference type="ARBA" id="ARBA00067282"/>
    </source>
</evidence>
<evidence type="ECO:0000256" key="16">
    <source>
        <dbReference type="ARBA" id="ARBA00023098"/>
    </source>
</evidence>
<evidence type="ECO:0000256" key="19">
    <source>
        <dbReference type="ARBA" id="ARBA00049206"/>
    </source>
</evidence>
<comment type="subcellular location">
    <subcellularLocation>
        <location evidence="4">Endoplasmic reticulum membrane</location>
        <topology evidence="4">Multi-pass membrane protein</topology>
    </subcellularLocation>
    <subcellularLocation>
        <location evidence="2">Microsome membrane</location>
        <topology evidence="2">Multi-pass membrane protein</topology>
    </subcellularLocation>
    <subcellularLocation>
        <location evidence="3">Mitochondrion inner membrane</location>
        <topology evidence="3">Multi-pass membrane protein</topology>
    </subcellularLocation>
</comment>
<keyword evidence="14" id="KW-0408">Iron</keyword>
<evidence type="ECO:0000256" key="14">
    <source>
        <dbReference type="ARBA" id="ARBA00023004"/>
    </source>
</evidence>
<keyword evidence="12 27" id="KW-1133">Transmembrane helix</keyword>
<dbReference type="GO" id="GO:0006629">
    <property type="term" value="P:lipid metabolic process"/>
    <property type="evidence" value="ECO:0007669"/>
    <property type="project" value="UniProtKB-KW"/>
</dbReference>
<evidence type="ECO:0000256" key="13">
    <source>
        <dbReference type="ARBA" id="ARBA00023002"/>
    </source>
</evidence>
<protein>
    <recommendedName>
        <fullName evidence="25">Cytochrome P450 2U1</fullName>
        <ecNumber evidence="24">1.14.14.80</ecNumber>
    </recommendedName>
    <alternativeName>
        <fullName evidence="26">Long-chain fatty acid omega-monooxygenase</fullName>
    </alternativeName>
</protein>
<comment type="catalytic activity">
    <reaction evidence="22">
        <text>an omega-methyl-long-chain fatty acid + reduced [NADPH--hemoprotein reductase] + O2 = an omega-hydroxy-long-chain fatty acid + oxidized [NADPH--hemoprotein reductase] + H2O + H(+)</text>
        <dbReference type="Rhea" id="RHEA:56748"/>
        <dbReference type="Rhea" id="RHEA-COMP:11964"/>
        <dbReference type="Rhea" id="RHEA-COMP:11965"/>
        <dbReference type="ChEBI" id="CHEBI:15377"/>
        <dbReference type="ChEBI" id="CHEBI:15378"/>
        <dbReference type="ChEBI" id="CHEBI:15379"/>
        <dbReference type="ChEBI" id="CHEBI:57618"/>
        <dbReference type="ChEBI" id="CHEBI:58210"/>
        <dbReference type="ChEBI" id="CHEBI:140991"/>
        <dbReference type="ChEBI" id="CHEBI:140992"/>
        <dbReference type="EC" id="1.14.14.80"/>
    </reaction>
    <physiologicalReaction direction="left-to-right" evidence="22">
        <dbReference type="Rhea" id="RHEA:56749"/>
    </physiologicalReaction>
</comment>
<evidence type="ECO:0000313" key="28">
    <source>
        <dbReference type="EMBL" id="RUS85221.1"/>
    </source>
</evidence>
<comment type="catalytic activity">
    <reaction evidence="21">
        <text>N-[(5Z,8Z,11Z,14Z)-eicosatetraenoyl]-serotonin + reduced [NADPH--hemoprotein reductase] + O2 = 2-oxo-N-[(5Z,8Z,11Z,14Z)-eicosatetraenoyl]-serotonin + oxidized [NADPH--hemoprotein reductase] + H2O + H(+)</text>
        <dbReference type="Rhea" id="RHEA:50296"/>
        <dbReference type="Rhea" id="RHEA-COMP:11964"/>
        <dbReference type="Rhea" id="RHEA-COMP:11965"/>
        <dbReference type="ChEBI" id="CHEBI:15377"/>
        <dbReference type="ChEBI" id="CHEBI:15378"/>
        <dbReference type="ChEBI" id="CHEBI:15379"/>
        <dbReference type="ChEBI" id="CHEBI:57618"/>
        <dbReference type="ChEBI" id="CHEBI:58210"/>
        <dbReference type="ChEBI" id="CHEBI:132255"/>
        <dbReference type="ChEBI" id="CHEBI:132256"/>
    </reaction>
    <physiologicalReaction direction="left-to-right" evidence="21">
        <dbReference type="Rhea" id="RHEA:50297"/>
    </physiologicalReaction>
</comment>
<dbReference type="PRINTS" id="PR00463">
    <property type="entry name" value="EP450I"/>
</dbReference>
<evidence type="ECO:0000256" key="10">
    <source>
        <dbReference type="ARBA" id="ARBA00022824"/>
    </source>
</evidence>
<comment type="similarity">
    <text evidence="5">Belongs to the cytochrome P450 family.</text>
</comment>
<dbReference type="PRINTS" id="PR00385">
    <property type="entry name" value="P450"/>
</dbReference>
<evidence type="ECO:0000256" key="12">
    <source>
        <dbReference type="ARBA" id="ARBA00022989"/>
    </source>
</evidence>
<dbReference type="PANTHER" id="PTHR24300">
    <property type="entry name" value="CYTOCHROME P450 508A4-RELATED"/>
    <property type="match status" value="1"/>
</dbReference>
<keyword evidence="8" id="KW-0479">Metal-binding</keyword>
<dbReference type="GO" id="GO:0005743">
    <property type="term" value="C:mitochondrial inner membrane"/>
    <property type="evidence" value="ECO:0007669"/>
    <property type="project" value="UniProtKB-SubCell"/>
</dbReference>
<comment type="catalytic activity">
    <reaction evidence="20">
        <text>(5Z,8Z,11Z,14Z)-eicosatetraenoate + reduced [NADPH--hemoprotein reductase] + O2 = 20-hydroxy-(5Z,8Z,11Z,14Z)-eicosatetraenoate + oxidized [NADPH--hemoprotein reductase] + H2O + H(+)</text>
        <dbReference type="Rhea" id="RHEA:39755"/>
        <dbReference type="Rhea" id="RHEA-COMP:11964"/>
        <dbReference type="Rhea" id="RHEA-COMP:11965"/>
        <dbReference type="ChEBI" id="CHEBI:15377"/>
        <dbReference type="ChEBI" id="CHEBI:15378"/>
        <dbReference type="ChEBI" id="CHEBI:15379"/>
        <dbReference type="ChEBI" id="CHEBI:32395"/>
        <dbReference type="ChEBI" id="CHEBI:57618"/>
        <dbReference type="ChEBI" id="CHEBI:58210"/>
        <dbReference type="ChEBI" id="CHEBI:76624"/>
    </reaction>
    <physiologicalReaction direction="left-to-right" evidence="20">
        <dbReference type="Rhea" id="RHEA:39756"/>
    </physiologicalReaction>
</comment>
<dbReference type="SUPFAM" id="SSF48264">
    <property type="entry name" value="Cytochrome P450"/>
    <property type="match status" value="2"/>
</dbReference>
<evidence type="ECO:0000256" key="23">
    <source>
        <dbReference type="ARBA" id="ARBA00058812"/>
    </source>
</evidence>
<dbReference type="OrthoDB" id="1844152at2759"/>
<accession>A0A3S1BNW3</accession>
<dbReference type="InterPro" id="IPR050182">
    <property type="entry name" value="Cytochrome_P450_fam2"/>
</dbReference>
<evidence type="ECO:0000256" key="26">
    <source>
        <dbReference type="ARBA" id="ARBA00079181"/>
    </source>
</evidence>
<reference evidence="28 29" key="1">
    <citation type="submission" date="2019-01" db="EMBL/GenBank/DDBJ databases">
        <title>A draft genome assembly of the solar-powered sea slug Elysia chlorotica.</title>
        <authorList>
            <person name="Cai H."/>
            <person name="Li Q."/>
            <person name="Fang X."/>
            <person name="Li J."/>
            <person name="Curtis N.E."/>
            <person name="Altenburger A."/>
            <person name="Shibata T."/>
            <person name="Feng M."/>
            <person name="Maeda T."/>
            <person name="Schwartz J.A."/>
            <person name="Shigenobu S."/>
            <person name="Lundholm N."/>
            <person name="Nishiyama T."/>
            <person name="Yang H."/>
            <person name="Hasebe M."/>
            <person name="Li S."/>
            <person name="Pierce S.K."/>
            <person name="Wang J."/>
        </authorList>
    </citation>
    <scope>NUCLEOTIDE SEQUENCE [LARGE SCALE GENOMIC DNA]</scope>
    <source>
        <strain evidence="28">EC2010</strain>
        <tissue evidence="28">Whole organism of an adult</tissue>
    </source>
</reference>
<evidence type="ECO:0000256" key="2">
    <source>
        <dbReference type="ARBA" id="ARBA00004154"/>
    </source>
</evidence>
<evidence type="ECO:0000256" key="3">
    <source>
        <dbReference type="ARBA" id="ARBA00004448"/>
    </source>
</evidence>
<dbReference type="GO" id="GO:0102033">
    <property type="term" value="F:long-chain fatty acid omega-hydroxylase activity"/>
    <property type="evidence" value="ECO:0007669"/>
    <property type="project" value="UniProtKB-EC"/>
</dbReference>
<keyword evidence="18 27" id="KW-0472">Membrane</keyword>
<dbReference type="GO" id="GO:0006082">
    <property type="term" value="P:organic acid metabolic process"/>
    <property type="evidence" value="ECO:0007669"/>
    <property type="project" value="TreeGrafter"/>
</dbReference>
<evidence type="ECO:0000256" key="20">
    <source>
        <dbReference type="ARBA" id="ARBA00051320"/>
    </source>
</evidence>
<comment type="catalytic activity">
    <reaction evidence="19">
        <text>(5Z,8Z,11Z,14Z)-eicosatetraenoate + reduced [NADPH--hemoprotein reductase] + O2 = 19-hydroxy-(5Z,8Z,11Z,14Z)-eicosatetraenoate + oxidized [NADPH--hemoprotein reductase] + H2O + H(+)</text>
        <dbReference type="Rhea" id="RHEA:39759"/>
        <dbReference type="Rhea" id="RHEA-COMP:11964"/>
        <dbReference type="Rhea" id="RHEA-COMP:11965"/>
        <dbReference type="ChEBI" id="CHEBI:15377"/>
        <dbReference type="ChEBI" id="CHEBI:15378"/>
        <dbReference type="ChEBI" id="CHEBI:15379"/>
        <dbReference type="ChEBI" id="CHEBI:32395"/>
        <dbReference type="ChEBI" id="CHEBI:57618"/>
        <dbReference type="ChEBI" id="CHEBI:58210"/>
        <dbReference type="ChEBI" id="CHEBI:76627"/>
    </reaction>
    <physiologicalReaction direction="left-to-right" evidence="19">
        <dbReference type="Rhea" id="RHEA:39760"/>
    </physiologicalReaction>
</comment>
<keyword evidence="15" id="KW-0503">Monooxygenase</keyword>
<keyword evidence="16" id="KW-0443">Lipid metabolism</keyword>
<evidence type="ECO:0000256" key="4">
    <source>
        <dbReference type="ARBA" id="ARBA00004477"/>
    </source>
</evidence>
<dbReference type="InterPro" id="IPR036396">
    <property type="entry name" value="Cyt_P450_sf"/>
</dbReference>
<evidence type="ECO:0000256" key="22">
    <source>
        <dbReference type="ARBA" id="ARBA00052378"/>
    </source>
</evidence>
<evidence type="ECO:0000256" key="8">
    <source>
        <dbReference type="ARBA" id="ARBA00022723"/>
    </source>
</evidence>
<dbReference type="Proteomes" id="UP000271974">
    <property type="component" value="Unassembled WGS sequence"/>
</dbReference>
<keyword evidence="17" id="KW-0496">Mitochondrion</keyword>
<evidence type="ECO:0000256" key="6">
    <source>
        <dbReference type="ARBA" id="ARBA00022617"/>
    </source>
</evidence>
<evidence type="ECO:0000256" key="5">
    <source>
        <dbReference type="ARBA" id="ARBA00010617"/>
    </source>
</evidence>
<dbReference type="EMBL" id="RQTK01000178">
    <property type="protein sequence ID" value="RUS85221.1"/>
    <property type="molecule type" value="Genomic_DNA"/>
</dbReference>
<gene>
    <name evidence="28" type="ORF">EGW08_007047</name>
</gene>
<keyword evidence="9" id="KW-0999">Mitochondrion inner membrane</keyword>
<comment type="caution">
    <text evidence="28">The sequence shown here is derived from an EMBL/GenBank/DDBJ whole genome shotgun (WGS) entry which is preliminary data.</text>
</comment>
<evidence type="ECO:0000256" key="7">
    <source>
        <dbReference type="ARBA" id="ARBA00022692"/>
    </source>
</evidence>
<keyword evidence="11" id="KW-0492">Microsome</keyword>
<organism evidence="28 29">
    <name type="scientific">Elysia chlorotica</name>
    <name type="common">Eastern emerald elysia</name>
    <name type="synonym">Sea slug</name>
    <dbReference type="NCBI Taxonomy" id="188477"/>
    <lineage>
        <taxon>Eukaryota</taxon>
        <taxon>Metazoa</taxon>
        <taxon>Spiralia</taxon>
        <taxon>Lophotrochozoa</taxon>
        <taxon>Mollusca</taxon>
        <taxon>Gastropoda</taxon>
        <taxon>Heterobranchia</taxon>
        <taxon>Euthyneura</taxon>
        <taxon>Panpulmonata</taxon>
        <taxon>Sacoglossa</taxon>
        <taxon>Placobranchoidea</taxon>
        <taxon>Plakobranchidae</taxon>
        <taxon>Elysia</taxon>
    </lineage>
</organism>
<feature type="transmembrane region" description="Helical" evidence="27">
    <location>
        <begin position="45"/>
        <end position="67"/>
    </location>
</feature>
<dbReference type="Pfam" id="PF00067">
    <property type="entry name" value="p450"/>
    <property type="match status" value="2"/>
</dbReference>
<dbReference type="InterPro" id="IPR008069">
    <property type="entry name" value="Cyt_P450_E_grp-I_CYP2D-like"/>
</dbReference>
<keyword evidence="10" id="KW-0256">Endoplasmic reticulum</keyword>
<dbReference type="GO" id="GO:0020037">
    <property type="term" value="F:heme binding"/>
    <property type="evidence" value="ECO:0007669"/>
    <property type="project" value="InterPro"/>
</dbReference>
<keyword evidence="13" id="KW-0560">Oxidoreductase</keyword>
<keyword evidence="7 27" id="KW-0812">Transmembrane</keyword>
<dbReference type="FunFam" id="1.10.630.10:FF:000017">
    <property type="entry name" value="cytochrome P450 2U1 isoform X1"/>
    <property type="match status" value="1"/>
</dbReference>
<evidence type="ECO:0000313" key="29">
    <source>
        <dbReference type="Proteomes" id="UP000271974"/>
    </source>
</evidence>
<evidence type="ECO:0000256" key="24">
    <source>
        <dbReference type="ARBA" id="ARBA00066560"/>
    </source>
</evidence>
<dbReference type="GO" id="GO:0005789">
    <property type="term" value="C:endoplasmic reticulum membrane"/>
    <property type="evidence" value="ECO:0007669"/>
    <property type="project" value="UniProtKB-SubCell"/>
</dbReference>
<dbReference type="PRINTS" id="PR01686">
    <property type="entry name" value="EP450ICYP2D"/>
</dbReference>
<evidence type="ECO:0000256" key="11">
    <source>
        <dbReference type="ARBA" id="ARBA00022848"/>
    </source>
</evidence>
<dbReference type="PANTHER" id="PTHR24300:SF375">
    <property type="entry name" value="CYTOCHROME P450 FAMILY"/>
    <property type="match status" value="1"/>
</dbReference>
<dbReference type="AlphaFoldDB" id="A0A3S1BNW3"/>
<dbReference type="Gene3D" id="1.10.630.10">
    <property type="entry name" value="Cytochrome P450"/>
    <property type="match status" value="2"/>
</dbReference>
<evidence type="ECO:0000256" key="21">
    <source>
        <dbReference type="ARBA" id="ARBA00052159"/>
    </source>
</evidence>
<evidence type="ECO:0000256" key="27">
    <source>
        <dbReference type="SAM" id="Phobius"/>
    </source>
</evidence>
<comment type="cofactor">
    <cofactor evidence="1">
        <name>heme</name>
        <dbReference type="ChEBI" id="CHEBI:30413"/>
    </cofactor>
</comment>
<keyword evidence="6" id="KW-0349">Heme</keyword>
<keyword evidence="29" id="KW-1185">Reference proteome</keyword>